<evidence type="ECO:0000313" key="22">
    <source>
        <dbReference type="Proteomes" id="UP000515237"/>
    </source>
</evidence>
<dbReference type="InterPro" id="IPR027417">
    <property type="entry name" value="P-loop_NTPase"/>
</dbReference>
<feature type="transmembrane region" description="Helical" evidence="17">
    <location>
        <begin position="32"/>
        <end position="54"/>
    </location>
</feature>
<dbReference type="InterPro" id="IPR005702">
    <property type="entry name" value="Wzc-like_C"/>
</dbReference>
<evidence type="ECO:0000256" key="15">
    <source>
        <dbReference type="ARBA" id="ARBA00051245"/>
    </source>
</evidence>
<comment type="catalytic activity">
    <reaction evidence="15">
        <text>L-tyrosyl-[protein] + ATP = O-phospho-L-tyrosyl-[protein] + ADP + H(+)</text>
        <dbReference type="Rhea" id="RHEA:10596"/>
        <dbReference type="Rhea" id="RHEA-COMP:10136"/>
        <dbReference type="Rhea" id="RHEA-COMP:20101"/>
        <dbReference type="ChEBI" id="CHEBI:15378"/>
        <dbReference type="ChEBI" id="CHEBI:30616"/>
        <dbReference type="ChEBI" id="CHEBI:46858"/>
        <dbReference type="ChEBI" id="CHEBI:61978"/>
        <dbReference type="ChEBI" id="CHEBI:456216"/>
        <dbReference type="EC" id="2.7.10.2"/>
    </reaction>
</comment>
<keyword evidence="11" id="KW-0067">ATP-binding</keyword>
<dbReference type="InterPro" id="IPR003856">
    <property type="entry name" value="LPS_length_determ_N"/>
</dbReference>
<evidence type="ECO:0000256" key="16">
    <source>
        <dbReference type="SAM" id="Coils"/>
    </source>
</evidence>
<protein>
    <recommendedName>
        <fullName evidence="4">non-specific protein-tyrosine kinase</fullName>
        <ecNumber evidence="4">2.7.10.2</ecNumber>
    </recommendedName>
</protein>
<keyword evidence="6" id="KW-0997">Cell inner membrane</keyword>
<dbReference type="Pfam" id="PF13807">
    <property type="entry name" value="GNVR"/>
    <property type="match status" value="1"/>
</dbReference>
<evidence type="ECO:0000256" key="8">
    <source>
        <dbReference type="ARBA" id="ARBA00022692"/>
    </source>
</evidence>
<dbReference type="GO" id="GO:0004715">
    <property type="term" value="F:non-membrane spanning protein tyrosine kinase activity"/>
    <property type="evidence" value="ECO:0007669"/>
    <property type="project" value="UniProtKB-EC"/>
</dbReference>
<dbReference type="PANTHER" id="PTHR32309">
    <property type="entry name" value="TYROSINE-PROTEIN KINASE"/>
    <property type="match status" value="1"/>
</dbReference>
<evidence type="ECO:0000256" key="12">
    <source>
        <dbReference type="ARBA" id="ARBA00022989"/>
    </source>
</evidence>
<keyword evidence="7 21" id="KW-0808">Transferase</keyword>
<evidence type="ECO:0000259" key="20">
    <source>
        <dbReference type="Pfam" id="PF13807"/>
    </source>
</evidence>
<dbReference type="CDD" id="cd05387">
    <property type="entry name" value="BY-kinase"/>
    <property type="match status" value="1"/>
</dbReference>
<evidence type="ECO:0000256" key="10">
    <source>
        <dbReference type="ARBA" id="ARBA00022777"/>
    </source>
</evidence>
<dbReference type="InterPro" id="IPR050445">
    <property type="entry name" value="Bact_polysacc_biosynth/exp"/>
</dbReference>
<dbReference type="AlphaFoldDB" id="A0A7G7G5A1"/>
<evidence type="ECO:0000256" key="13">
    <source>
        <dbReference type="ARBA" id="ARBA00023136"/>
    </source>
</evidence>
<evidence type="ECO:0000256" key="14">
    <source>
        <dbReference type="ARBA" id="ARBA00023137"/>
    </source>
</evidence>
<evidence type="ECO:0000256" key="4">
    <source>
        <dbReference type="ARBA" id="ARBA00011903"/>
    </source>
</evidence>
<evidence type="ECO:0000256" key="11">
    <source>
        <dbReference type="ARBA" id="ARBA00022840"/>
    </source>
</evidence>
<keyword evidence="22" id="KW-1185">Reference proteome</keyword>
<keyword evidence="12 17" id="KW-1133">Transmembrane helix</keyword>
<keyword evidence="16" id="KW-0175">Coiled coil</keyword>
<dbReference type="Pfam" id="PF02706">
    <property type="entry name" value="Wzz"/>
    <property type="match status" value="1"/>
</dbReference>
<keyword evidence="8 17" id="KW-0812">Transmembrane</keyword>
<evidence type="ECO:0000256" key="3">
    <source>
        <dbReference type="ARBA" id="ARBA00008883"/>
    </source>
</evidence>
<organism evidence="21 22">
    <name type="scientific">Adhaeribacter swui</name>
    <dbReference type="NCBI Taxonomy" id="2086471"/>
    <lineage>
        <taxon>Bacteria</taxon>
        <taxon>Pseudomonadati</taxon>
        <taxon>Bacteroidota</taxon>
        <taxon>Cytophagia</taxon>
        <taxon>Cytophagales</taxon>
        <taxon>Hymenobacteraceae</taxon>
        <taxon>Adhaeribacter</taxon>
    </lineage>
</organism>
<accession>A0A7G7G5A1</accession>
<dbReference type="InterPro" id="IPR032807">
    <property type="entry name" value="GNVR"/>
</dbReference>
<dbReference type="GO" id="GO:0005886">
    <property type="term" value="C:plasma membrane"/>
    <property type="evidence" value="ECO:0007669"/>
    <property type="project" value="UniProtKB-SubCell"/>
</dbReference>
<evidence type="ECO:0000256" key="5">
    <source>
        <dbReference type="ARBA" id="ARBA00022475"/>
    </source>
</evidence>
<feature type="domain" description="Polysaccharide chain length determinant N-terminal" evidence="18">
    <location>
        <begin position="22"/>
        <end position="117"/>
    </location>
</feature>
<evidence type="ECO:0000256" key="6">
    <source>
        <dbReference type="ARBA" id="ARBA00022519"/>
    </source>
</evidence>
<evidence type="ECO:0000256" key="1">
    <source>
        <dbReference type="ARBA" id="ARBA00004429"/>
    </source>
</evidence>
<keyword evidence="9" id="KW-0547">Nucleotide-binding</keyword>
<dbReference type="EC" id="2.7.10.2" evidence="4"/>
<name>A0A7G7G5A1_9BACT</name>
<reference evidence="21 22" key="1">
    <citation type="journal article" date="2018" name="Int. J. Syst. Evol. Microbiol.">
        <title>Adhaeribacter swui sp. nov., isolated from wet mud.</title>
        <authorList>
            <person name="Kim D.U."/>
            <person name="Kim K.W."/>
            <person name="Kang M.S."/>
            <person name="Kim J.Y."/>
            <person name="Jang J.H."/>
            <person name="Kim M.K."/>
        </authorList>
    </citation>
    <scope>NUCLEOTIDE SEQUENCE [LARGE SCALE GENOMIC DNA]</scope>
    <source>
        <strain evidence="21 22">KCTC 52873</strain>
    </source>
</reference>
<proteinExistence type="inferred from homology"/>
<evidence type="ECO:0000259" key="18">
    <source>
        <dbReference type="Pfam" id="PF02706"/>
    </source>
</evidence>
<dbReference type="PANTHER" id="PTHR32309:SF13">
    <property type="entry name" value="FERRIC ENTEROBACTIN TRANSPORT PROTEIN FEPE"/>
    <property type="match status" value="1"/>
</dbReference>
<dbReference type="Pfam" id="PF13614">
    <property type="entry name" value="AAA_31"/>
    <property type="match status" value="1"/>
</dbReference>
<feature type="domain" description="AAA" evidence="19">
    <location>
        <begin position="586"/>
        <end position="709"/>
    </location>
</feature>
<keyword evidence="14" id="KW-0829">Tyrosine-protein kinase</keyword>
<evidence type="ECO:0000256" key="7">
    <source>
        <dbReference type="ARBA" id="ARBA00022679"/>
    </source>
</evidence>
<feature type="domain" description="Tyrosine-protein kinase G-rich" evidence="20">
    <location>
        <begin position="442"/>
        <end position="519"/>
    </location>
</feature>
<dbReference type="GO" id="GO:0005524">
    <property type="term" value="F:ATP binding"/>
    <property type="evidence" value="ECO:0007669"/>
    <property type="project" value="UniProtKB-KW"/>
</dbReference>
<dbReference type="KEGG" id="aswu:HUW51_06165"/>
<dbReference type="NCBIfam" id="TIGR01007">
    <property type="entry name" value="eps_fam"/>
    <property type="match status" value="1"/>
</dbReference>
<dbReference type="InterPro" id="IPR025669">
    <property type="entry name" value="AAA_dom"/>
</dbReference>
<keyword evidence="5" id="KW-1003">Cell membrane</keyword>
<gene>
    <name evidence="21" type="ORF">HUW51_06165</name>
</gene>
<comment type="similarity">
    <text evidence="3">Belongs to the etk/wzc family.</text>
</comment>
<sequence>MSTTQQAAQFTTFTLPAREAESFDIKKLVDKYLYHWPLFALGMVLSVVGAFYYLRVTDPTYEVKAALEFKDLRKTGVNTNNKNLSLNEIAPNTTKLVENEMELLKSRKLVHQVIMDLQLWVSYQHQDSVKNRDLYAITPVKLTFLKQPTTFTIPELEIQIKNKNSFILKEPDGKTKEYAFNSPIQNDLGNWQLKPTANLNWFIGSEIKIIIQDPDIVSDAYQRNLKVSMENKLAPFVSLAINEQVPQRGRDFLNTLLETYSNDAVNQKNNETQKNLNFINSRIDSLAKELSRTEEELEDFRSSQGITDISSESKVYLDNVQANENKLNEATVQLNVIQGIQNHLNSPQNKNTVPSLVGIADEGLVQLLQKLSDFQSQRDQMLATTPEANPIFEPIDLQIKTTKEAINEKIENIKSSFLTTQKQLQAFNQKFEGSIKKLPGQERQLIVLQREQASKEKLYTYLLEKKEEVALSYASILSDVRIVDDAHAGPVKWPQIPMVLGIALLLGLVAPAGFIYARENLNDKIISRQDIENEVDVPILAELSHQNSKEAIVVTNGRGNFAIGEQFRTLRTNLYHVHNHNEGGRVTLITSSTGGEGKSFVSTNLGVVLAHSDRKTVILEMDLRKPKVSQAFKISLEQQGISDFLNGQAALEDIIQASGIANLDIIGCGSILPNPSELLEKTKLDDLILILKNWYDDIIIDSPPIHLVTDAVIISRVADVTLYIVRQGFTRKIERDFIKQVFKSKKMPNMKIVFNGIQGEKFGYGYNYDDSYYNSYNPDVNKPVTRFKKFFNRF</sequence>
<keyword evidence="10 21" id="KW-0418">Kinase</keyword>
<comment type="subcellular location">
    <subcellularLocation>
        <location evidence="1">Cell inner membrane</location>
        <topology evidence="1">Multi-pass membrane protein</topology>
    </subcellularLocation>
</comment>
<dbReference type="RefSeq" id="WP_185273115.1">
    <property type="nucleotide sequence ID" value="NZ_CP055156.1"/>
</dbReference>
<evidence type="ECO:0000259" key="19">
    <source>
        <dbReference type="Pfam" id="PF13614"/>
    </source>
</evidence>
<evidence type="ECO:0000256" key="2">
    <source>
        <dbReference type="ARBA" id="ARBA00007316"/>
    </source>
</evidence>
<feature type="coiled-coil region" evidence="16">
    <location>
        <begin position="262"/>
        <end position="303"/>
    </location>
</feature>
<keyword evidence="13 17" id="KW-0472">Membrane</keyword>
<dbReference type="Gene3D" id="3.40.50.300">
    <property type="entry name" value="P-loop containing nucleotide triphosphate hydrolases"/>
    <property type="match status" value="1"/>
</dbReference>
<comment type="similarity">
    <text evidence="2">Belongs to the CpsD/CapB family.</text>
</comment>
<evidence type="ECO:0000256" key="17">
    <source>
        <dbReference type="SAM" id="Phobius"/>
    </source>
</evidence>
<dbReference type="SUPFAM" id="SSF52540">
    <property type="entry name" value="P-loop containing nucleoside triphosphate hydrolases"/>
    <property type="match status" value="1"/>
</dbReference>
<dbReference type="Proteomes" id="UP000515237">
    <property type="component" value="Chromosome"/>
</dbReference>
<evidence type="ECO:0000313" key="21">
    <source>
        <dbReference type="EMBL" id="QNF32335.1"/>
    </source>
</evidence>
<evidence type="ECO:0000256" key="9">
    <source>
        <dbReference type="ARBA" id="ARBA00022741"/>
    </source>
</evidence>
<dbReference type="EMBL" id="CP055156">
    <property type="protein sequence ID" value="QNF32335.1"/>
    <property type="molecule type" value="Genomic_DNA"/>
</dbReference>